<proteinExistence type="predicted"/>
<sequence length="117" mass="12642">MAPQRFQVTLEGHGQANVYEGERVLVALERAQGFGQLKNLPRRLPVGCRRGGCGVCRVRVLAGAYDSGPMSRSCVSAEDEAAGLVLACCIYPRSDLFLRLETPVVVKAKGERALQPV</sequence>
<comment type="caution">
    <text evidence="2">The sequence shown here is derived from an EMBL/GenBank/DDBJ whole genome shotgun (WGS) entry which is preliminary data.</text>
</comment>
<evidence type="ECO:0000313" key="2">
    <source>
        <dbReference type="EMBL" id="RBP17784.1"/>
    </source>
</evidence>
<dbReference type="EMBL" id="QNRK01000002">
    <property type="protein sequence ID" value="RBP17784.1"/>
    <property type="molecule type" value="Genomic_DNA"/>
</dbReference>
<dbReference type="Pfam" id="PF00111">
    <property type="entry name" value="Fer2"/>
    <property type="match status" value="1"/>
</dbReference>
<dbReference type="SUPFAM" id="SSF54292">
    <property type="entry name" value="2Fe-2S ferredoxin-like"/>
    <property type="match status" value="1"/>
</dbReference>
<dbReference type="AlphaFoldDB" id="A0A366FSW6"/>
<keyword evidence="3" id="KW-1185">Reference proteome</keyword>
<dbReference type="PROSITE" id="PS51085">
    <property type="entry name" value="2FE2S_FER_2"/>
    <property type="match status" value="1"/>
</dbReference>
<dbReference type="InterPro" id="IPR001041">
    <property type="entry name" value="2Fe-2S_ferredoxin-type"/>
</dbReference>
<dbReference type="PROSITE" id="PS00197">
    <property type="entry name" value="2FE2S_FER_1"/>
    <property type="match status" value="1"/>
</dbReference>
<accession>A0A366FSW6</accession>
<dbReference type="InterPro" id="IPR012675">
    <property type="entry name" value="Beta-grasp_dom_sf"/>
</dbReference>
<evidence type="ECO:0000313" key="3">
    <source>
        <dbReference type="Proteomes" id="UP000253529"/>
    </source>
</evidence>
<dbReference type="InterPro" id="IPR006058">
    <property type="entry name" value="2Fe2S_fd_BS"/>
</dbReference>
<protein>
    <submittedName>
        <fullName evidence="2">Ferredoxin</fullName>
    </submittedName>
</protein>
<dbReference type="CDD" id="cd00207">
    <property type="entry name" value="fer2"/>
    <property type="match status" value="1"/>
</dbReference>
<dbReference type="Proteomes" id="UP000253529">
    <property type="component" value="Unassembled WGS sequence"/>
</dbReference>
<feature type="domain" description="2Fe-2S ferredoxin-type" evidence="1">
    <location>
        <begin position="6"/>
        <end position="104"/>
    </location>
</feature>
<dbReference type="InterPro" id="IPR036010">
    <property type="entry name" value="2Fe-2S_ferredoxin-like_sf"/>
</dbReference>
<dbReference type="OrthoDB" id="7858822at2"/>
<gene>
    <name evidence="2" type="ORF">DFR50_102277</name>
</gene>
<reference evidence="2 3" key="1">
    <citation type="submission" date="2018-06" db="EMBL/GenBank/DDBJ databases">
        <title>Genomic Encyclopedia of Type Strains, Phase IV (KMG-IV): sequencing the most valuable type-strain genomes for metagenomic binning, comparative biology and taxonomic classification.</title>
        <authorList>
            <person name="Goeker M."/>
        </authorList>
    </citation>
    <scope>NUCLEOTIDE SEQUENCE [LARGE SCALE GENOMIC DNA]</scope>
    <source>
        <strain evidence="2 3">DSM 24875</strain>
    </source>
</reference>
<name>A0A366FSW6_9HYPH</name>
<dbReference type="GO" id="GO:0051537">
    <property type="term" value="F:2 iron, 2 sulfur cluster binding"/>
    <property type="evidence" value="ECO:0007669"/>
    <property type="project" value="InterPro"/>
</dbReference>
<evidence type="ECO:0000259" key="1">
    <source>
        <dbReference type="PROSITE" id="PS51085"/>
    </source>
</evidence>
<dbReference type="Gene3D" id="3.10.20.30">
    <property type="match status" value="1"/>
</dbReference>
<organism evidence="2 3">
    <name type="scientific">Roseiarcus fermentans</name>
    <dbReference type="NCBI Taxonomy" id="1473586"/>
    <lineage>
        <taxon>Bacteria</taxon>
        <taxon>Pseudomonadati</taxon>
        <taxon>Pseudomonadota</taxon>
        <taxon>Alphaproteobacteria</taxon>
        <taxon>Hyphomicrobiales</taxon>
        <taxon>Roseiarcaceae</taxon>
        <taxon>Roseiarcus</taxon>
    </lineage>
</organism>
<dbReference type="RefSeq" id="WP_113887729.1">
    <property type="nucleotide sequence ID" value="NZ_QNRK01000002.1"/>
</dbReference>